<dbReference type="InterPro" id="IPR007021">
    <property type="entry name" value="DUF659"/>
</dbReference>
<evidence type="ECO:0000259" key="1">
    <source>
        <dbReference type="Pfam" id="PF04937"/>
    </source>
</evidence>
<evidence type="ECO:0000259" key="2">
    <source>
        <dbReference type="Pfam" id="PF05699"/>
    </source>
</evidence>
<name>A0AAP0B610_9ASPA</name>
<evidence type="ECO:0000313" key="4">
    <source>
        <dbReference type="Proteomes" id="UP001418222"/>
    </source>
</evidence>
<dbReference type="EMBL" id="JBBWWQ010000014">
    <property type="protein sequence ID" value="KAK8930493.1"/>
    <property type="molecule type" value="Genomic_DNA"/>
</dbReference>
<dbReference type="Proteomes" id="UP001418222">
    <property type="component" value="Unassembled WGS sequence"/>
</dbReference>
<proteinExistence type="predicted"/>
<dbReference type="SUPFAM" id="SSF53098">
    <property type="entry name" value="Ribonuclease H-like"/>
    <property type="match status" value="1"/>
</dbReference>
<gene>
    <name evidence="3" type="ORF">KSP39_PZI016120</name>
</gene>
<dbReference type="AlphaFoldDB" id="A0AAP0B610"/>
<dbReference type="GO" id="GO:0046983">
    <property type="term" value="F:protein dimerization activity"/>
    <property type="evidence" value="ECO:0007669"/>
    <property type="project" value="InterPro"/>
</dbReference>
<evidence type="ECO:0000313" key="3">
    <source>
        <dbReference type="EMBL" id="KAK8930493.1"/>
    </source>
</evidence>
<dbReference type="InterPro" id="IPR012337">
    <property type="entry name" value="RNaseH-like_sf"/>
</dbReference>
<dbReference type="InterPro" id="IPR008906">
    <property type="entry name" value="HATC_C_dom"/>
</dbReference>
<protein>
    <recommendedName>
        <fullName evidence="5">DUF659 domain-containing protein</fullName>
    </recommendedName>
</protein>
<dbReference type="PANTHER" id="PTHR32166:SF81">
    <property type="entry name" value="OS06G0658400 PROTEIN"/>
    <property type="match status" value="1"/>
</dbReference>
<sequence>MFYSGGLPFHLARNPYYISSYKFAANHNLDGFVPPGYNALRTTLLQKEKSNITRMLQPIKDTWPQKGISLVSDGWTDAQRRPLINFMAASEDGPVFLKAVDASGEYKDRHYIAKLMIEVINEVGAENVIQVITDNAPVCKAAGAIVEARFPHIFWTPCVVHTLNLALKNIDLEAHCPLYEAIYDVLVDRWTKSCTPLHCMAHSLNPRYYSREWLDGGPNRVAPNTDEEISLERNKCLRRYFPDVVERNIVINEFSKFTGLGQAFSEPDSLESRASLLPKDWWSYYGTSAPKLQKIALKLLGQPSSSSCCERNWSTYSFIHSLRRNKILPQRADDLVYVHSNLRLLSRRNELYNQGRSKMWDIGGDAWANPFDGVGMLTIANLSLDEPEIEDALISNNTEEDEENE</sequence>
<dbReference type="Pfam" id="PF04937">
    <property type="entry name" value="DUF659"/>
    <property type="match status" value="1"/>
</dbReference>
<feature type="domain" description="HAT C-terminal dimerisation" evidence="2">
    <location>
        <begin position="263"/>
        <end position="342"/>
    </location>
</feature>
<dbReference type="PANTHER" id="PTHR32166">
    <property type="entry name" value="OSJNBA0013A04.12 PROTEIN"/>
    <property type="match status" value="1"/>
</dbReference>
<feature type="domain" description="DUF659" evidence="1">
    <location>
        <begin position="35"/>
        <end position="170"/>
    </location>
</feature>
<evidence type="ECO:0008006" key="5">
    <source>
        <dbReference type="Google" id="ProtNLM"/>
    </source>
</evidence>
<comment type="caution">
    <text evidence="3">The sequence shown here is derived from an EMBL/GenBank/DDBJ whole genome shotgun (WGS) entry which is preliminary data.</text>
</comment>
<keyword evidence="4" id="KW-1185">Reference proteome</keyword>
<reference evidence="3 4" key="1">
    <citation type="journal article" date="2022" name="Nat. Plants">
        <title>Genomes of leafy and leafless Platanthera orchids illuminate the evolution of mycoheterotrophy.</title>
        <authorList>
            <person name="Li M.H."/>
            <person name="Liu K.W."/>
            <person name="Li Z."/>
            <person name="Lu H.C."/>
            <person name="Ye Q.L."/>
            <person name="Zhang D."/>
            <person name="Wang J.Y."/>
            <person name="Li Y.F."/>
            <person name="Zhong Z.M."/>
            <person name="Liu X."/>
            <person name="Yu X."/>
            <person name="Liu D.K."/>
            <person name="Tu X.D."/>
            <person name="Liu B."/>
            <person name="Hao Y."/>
            <person name="Liao X.Y."/>
            <person name="Jiang Y.T."/>
            <person name="Sun W.H."/>
            <person name="Chen J."/>
            <person name="Chen Y.Q."/>
            <person name="Ai Y."/>
            <person name="Zhai J.W."/>
            <person name="Wu S.S."/>
            <person name="Zhou Z."/>
            <person name="Hsiao Y.Y."/>
            <person name="Wu W.L."/>
            <person name="Chen Y.Y."/>
            <person name="Lin Y.F."/>
            <person name="Hsu J.L."/>
            <person name="Li C.Y."/>
            <person name="Wang Z.W."/>
            <person name="Zhao X."/>
            <person name="Zhong W.Y."/>
            <person name="Ma X.K."/>
            <person name="Ma L."/>
            <person name="Huang J."/>
            <person name="Chen G.Z."/>
            <person name="Huang M.Z."/>
            <person name="Huang L."/>
            <person name="Peng D.H."/>
            <person name="Luo Y.B."/>
            <person name="Zou S.Q."/>
            <person name="Chen S.P."/>
            <person name="Lan S."/>
            <person name="Tsai W.C."/>
            <person name="Van de Peer Y."/>
            <person name="Liu Z.J."/>
        </authorList>
    </citation>
    <scope>NUCLEOTIDE SEQUENCE [LARGE SCALE GENOMIC DNA]</scope>
    <source>
        <strain evidence="3">Lor287</strain>
    </source>
</reference>
<dbReference type="Pfam" id="PF05699">
    <property type="entry name" value="Dimer_Tnp_hAT"/>
    <property type="match status" value="1"/>
</dbReference>
<accession>A0AAP0B610</accession>
<organism evidence="3 4">
    <name type="scientific">Platanthera zijinensis</name>
    <dbReference type="NCBI Taxonomy" id="2320716"/>
    <lineage>
        <taxon>Eukaryota</taxon>
        <taxon>Viridiplantae</taxon>
        <taxon>Streptophyta</taxon>
        <taxon>Embryophyta</taxon>
        <taxon>Tracheophyta</taxon>
        <taxon>Spermatophyta</taxon>
        <taxon>Magnoliopsida</taxon>
        <taxon>Liliopsida</taxon>
        <taxon>Asparagales</taxon>
        <taxon>Orchidaceae</taxon>
        <taxon>Orchidoideae</taxon>
        <taxon>Orchideae</taxon>
        <taxon>Orchidinae</taxon>
        <taxon>Platanthera</taxon>
    </lineage>
</organism>